<reference evidence="7" key="1">
    <citation type="submission" date="2022-06" db="EMBL/GenBank/DDBJ databases">
        <title>Alkalimarinus sp. nov., isolated from gut of a Alitta virens.</title>
        <authorList>
            <person name="Yang A.I."/>
            <person name="Shin N.-R."/>
        </authorList>
    </citation>
    <scope>NUCLEOTIDE SEQUENCE</scope>
    <source>
        <strain evidence="7">A2M4</strain>
    </source>
</reference>
<dbReference type="Pfam" id="PF07196">
    <property type="entry name" value="Flagellin_IN"/>
    <property type="match status" value="1"/>
</dbReference>
<proteinExistence type="inferred from homology"/>
<dbReference type="Gene3D" id="2.170.280.10">
    <property type="entry name" value="f41 fragment of flagellin, middle domain"/>
    <property type="match status" value="1"/>
</dbReference>
<dbReference type="Pfam" id="PF00700">
    <property type="entry name" value="Flagellin_C"/>
    <property type="match status" value="1"/>
</dbReference>
<evidence type="ECO:0000256" key="2">
    <source>
        <dbReference type="ARBA" id="ARBA00022525"/>
    </source>
</evidence>
<dbReference type="SUPFAM" id="SSF64518">
    <property type="entry name" value="Phase 1 flagellin"/>
    <property type="match status" value="2"/>
</dbReference>
<dbReference type="Gene3D" id="2.30.220.10">
    <property type="entry name" value="f41 fragment of flagellin, C-terminal domain"/>
    <property type="match status" value="1"/>
</dbReference>
<dbReference type="Gene3D" id="6.10.10.10">
    <property type="entry name" value="Flagellar export chaperone, C-terminal domain"/>
    <property type="match status" value="1"/>
</dbReference>
<dbReference type="InterPro" id="IPR046358">
    <property type="entry name" value="Flagellin_C"/>
</dbReference>
<dbReference type="InterPro" id="IPR001492">
    <property type="entry name" value="Flagellin"/>
</dbReference>
<keyword evidence="7" id="KW-0969">Cilium</keyword>
<keyword evidence="7" id="KW-0282">Flagellum</keyword>
<dbReference type="Gene3D" id="1.20.1330.10">
    <property type="entry name" value="f41 fragment of flagellin, N-terminal domain"/>
    <property type="match status" value="2"/>
</dbReference>
<feature type="domain" description="Flagellin C-terminal" evidence="6">
    <location>
        <begin position="611"/>
        <end position="696"/>
    </location>
</feature>
<keyword evidence="3 4" id="KW-0975">Bacterial flagellum</keyword>
<evidence type="ECO:0000259" key="6">
    <source>
        <dbReference type="Pfam" id="PF00700"/>
    </source>
</evidence>
<evidence type="ECO:0000313" key="7">
    <source>
        <dbReference type="EMBL" id="UZE97564.1"/>
    </source>
</evidence>
<dbReference type="InterPro" id="IPR010810">
    <property type="entry name" value="Flagellin_hook_IN_motif"/>
</dbReference>
<evidence type="ECO:0000256" key="3">
    <source>
        <dbReference type="ARBA" id="ARBA00023143"/>
    </source>
</evidence>
<evidence type="ECO:0000313" key="8">
    <source>
        <dbReference type="Proteomes" id="UP001163739"/>
    </source>
</evidence>
<dbReference type="Gene3D" id="6.10.280.190">
    <property type="match status" value="1"/>
</dbReference>
<keyword evidence="8" id="KW-1185">Reference proteome</keyword>
<keyword evidence="2 4" id="KW-0964">Secreted</keyword>
<evidence type="ECO:0000256" key="1">
    <source>
        <dbReference type="ARBA" id="ARBA00005709"/>
    </source>
</evidence>
<dbReference type="Proteomes" id="UP001163739">
    <property type="component" value="Chromosome"/>
</dbReference>
<dbReference type="Pfam" id="PF00669">
    <property type="entry name" value="Flagellin_N"/>
    <property type="match status" value="1"/>
</dbReference>
<dbReference type="PANTHER" id="PTHR42792:SF2">
    <property type="entry name" value="FLAGELLIN"/>
    <property type="match status" value="1"/>
</dbReference>
<name>A0ABY6N6E3_9ALTE</name>
<evidence type="ECO:0000256" key="4">
    <source>
        <dbReference type="RuleBase" id="RU362073"/>
    </source>
</evidence>
<comment type="subcellular location">
    <subcellularLocation>
        <location evidence="4">Secreted</location>
    </subcellularLocation>
    <subcellularLocation>
        <location evidence="4">Bacterial flagellum</location>
    </subcellularLocation>
</comment>
<dbReference type="PRINTS" id="PR00207">
    <property type="entry name" value="FLAGELLIN"/>
</dbReference>
<evidence type="ECO:0000259" key="5">
    <source>
        <dbReference type="Pfam" id="PF00669"/>
    </source>
</evidence>
<keyword evidence="7" id="KW-0966">Cell projection</keyword>
<protein>
    <recommendedName>
        <fullName evidence="4">Flagellin</fullName>
    </recommendedName>
</protein>
<dbReference type="RefSeq" id="WP_265049038.1">
    <property type="nucleotide sequence ID" value="NZ_CP100390.1"/>
</dbReference>
<gene>
    <name evidence="7" type="ORF">NKI27_07425</name>
</gene>
<dbReference type="InterPro" id="IPR042187">
    <property type="entry name" value="Flagellin_C_sub2"/>
</dbReference>
<dbReference type="InterPro" id="IPR001029">
    <property type="entry name" value="Flagellin_N"/>
</dbReference>
<dbReference type="EMBL" id="CP100390">
    <property type="protein sequence ID" value="UZE97564.1"/>
    <property type="molecule type" value="Genomic_DNA"/>
</dbReference>
<feature type="domain" description="Flagellin N-terminal" evidence="5">
    <location>
        <begin position="5"/>
        <end position="142"/>
    </location>
</feature>
<dbReference type="PANTHER" id="PTHR42792">
    <property type="entry name" value="FLAGELLIN"/>
    <property type="match status" value="1"/>
</dbReference>
<organism evidence="7 8">
    <name type="scientific">Alkalimarinus alittae</name>
    <dbReference type="NCBI Taxonomy" id="2961619"/>
    <lineage>
        <taxon>Bacteria</taxon>
        <taxon>Pseudomonadati</taxon>
        <taxon>Pseudomonadota</taxon>
        <taxon>Gammaproteobacteria</taxon>
        <taxon>Alteromonadales</taxon>
        <taxon>Alteromonadaceae</taxon>
        <taxon>Alkalimarinus</taxon>
    </lineage>
</organism>
<dbReference type="Gene3D" id="3.30.70.2120">
    <property type="match status" value="1"/>
</dbReference>
<comment type="function">
    <text evidence="4">Flagellin is the subunit protein which polymerizes to form the filaments of bacterial flagella.</text>
</comment>
<comment type="similarity">
    <text evidence="1 4">Belongs to the bacterial flagellin family.</text>
</comment>
<accession>A0ABY6N6E3</accession>
<sequence length="698" mass="69396">MPQIINTNIASINAQRNLNNSQGDYNTSLQRLSSGLRINSAKDDAAGLAISTRFTTQTRGLDVAMRNAGDGVSLSQTAEGALGSMTENLLRIRDLALQSANATNSAVDRDALNIEVQQLKDEIQRISEQTNFNGTKLLDGTFEDVTFQIGANEGESLTFGIAGVTTSTLGSAETAGISSTMPQTPLTGPGAANGDAMVSGDLVINNIAVEASSGVADTASTTHAASSAIAKASAINAVSDSTGVTATANINTVKGTLIADAAIAVGATPIDINGQTFSLSKVASGNAAADLASAAATINEKSGATGVVATVIDMPSGARIDLTAEDGRNITIVGATAGSFGLATGLGTGGASNPGTTGNTYTGDITLASTDGSSINLTTNTGNIDNAGFEVGTYSGTQAGTISDNVDTGNALAAGDITINGVSVGASKSTDDTASTLANNAGSAIAKAAAINKISDQTGVTAEANATSVVGAAITGTTAGAFAITINDVAIGGTTTADAVANQTTIVDAINAKAGQTGVTASIIDGDKLNLVAEDGRTIELATATAGDTGLTAGNTGGSITLTSAGQFTIGTNTGDNEHAGLNVGSFGGTESGMLLKDVDISTVDGALAALEAVDNSLNKVNFIRADLGAIQNRFESTIDNQAITAENLESANSRIRDADFAAETAELSRAQVLQSAGLSVLSQANAQPQQVLQLLQG</sequence>